<name>A0A8J3Z9T0_9ACTN</name>
<keyword evidence="2" id="KW-1185">Reference proteome</keyword>
<sequence length="358" mass="39992">MDISTRQLNRTYLQRQSLLTPFPGTVPELVARLVAVQAQETDAPYVGLWTRMAMFRHEDLTAALAGRDVVRGSLLRITQHMTTGDDYRWLRPLIAQRIGKAGLSPFARDLAGIDLADLAAAAREILSGQVLTRPALARHLAERYPDRAKMPLAWAAQRELPLLHPPPTGVWRRRGHVACVLAEDWIGSLHEEPSVRTLVWRYLASCGPASVADLQIWSGLRRLRAEVEALRPELTVYRDERGRELFDVPGLPIASGDEPAPVRFLPEFDNLVLSHDDRSRIISDEHRPRVFPGYSMVHATFLVDGFVAGIWQIQGAEVRVTPFVPLASDEADAVRSEADRLLSFLDLGPDGRVVFEVS</sequence>
<evidence type="ECO:0000313" key="2">
    <source>
        <dbReference type="Proteomes" id="UP000612585"/>
    </source>
</evidence>
<dbReference type="EMBL" id="BOPG01000049">
    <property type="protein sequence ID" value="GIJ60014.1"/>
    <property type="molecule type" value="Genomic_DNA"/>
</dbReference>
<dbReference type="Pfam" id="PF06224">
    <property type="entry name" value="AlkZ-like"/>
    <property type="match status" value="1"/>
</dbReference>
<organism evidence="1 2">
    <name type="scientific">Virgisporangium aurantiacum</name>
    <dbReference type="NCBI Taxonomy" id="175570"/>
    <lineage>
        <taxon>Bacteria</taxon>
        <taxon>Bacillati</taxon>
        <taxon>Actinomycetota</taxon>
        <taxon>Actinomycetes</taxon>
        <taxon>Micromonosporales</taxon>
        <taxon>Micromonosporaceae</taxon>
        <taxon>Virgisporangium</taxon>
    </lineage>
</organism>
<comment type="caution">
    <text evidence="1">The sequence shown here is derived from an EMBL/GenBank/DDBJ whole genome shotgun (WGS) entry which is preliminary data.</text>
</comment>
<accession>A0A8J3Z9T0</accession>
<reference evidence="1" key="1">
    <citation type="submission" date="2021-01" db="EMBL/GenBank/DDBJ databases">
        <title>Whole genome shotgun sequence of Virgisporangium aurantiacum NBRC 16421.</title>
        <authorList>
            <person name="Komaki H."/>
            <person name="Tamura T."/>
        </authorList>
    </citation>
    <scope>NUCLEOTIDE SEQUENCE</scope>
    <source>
        <strain evidence="1">NBRC 16421</strain>
    </source>
</reference>
<dbReference type="InterPro" id="IPR009351">
    <property type="entry name" value="AlkZ-like"/>
</dbReference>
<dbReference type="Proteomes" id="UP000612585">
    <property type="component" value="Unassembled WGS sequence"/>
</dbReference>
<protein>
    <recommendedName>
        <fullName evidence="3">Winged helix DNA-binding domain-containing protein</fullName>
    </recommendedName>
</protein>
<dbReference type="PANTHER" id="PTHR38479:SF2">
    <property type="entry name" value="WINGED HELIX DNA-BINDING DOMAIN-CONTAINING PROTEIN"/>
    <property type="match status" value="1"/>
</dbReference>
<evidence type="ECO:0000313" key="1">
    <source>
        <dbReference type="EMBL" id="GIJ60014.1"/>
    </source>
</evidence>
<dbReference type="PANTHER" id="PTHR38479">
    <property type="entry name" value="LMO0824 PROTEIN"/>
    <property type="match status" value="1"/>
</dbReference>
<dbReference type="RefSeq" id="WP_204003675.1">
    <property type="nucleotide sequence ID" value="NZ_BOPG01000049.1"/>
</dbReference>
<evidence type="ECO:0008006" key="3">
    <source>
        <dbReference type="Google" id="ProtNLM"/>
    </source>
</evidence>
<proteinExistence type="predicted"/>
<dbReference type="AlphaFoldDB" id="A0A8J3Z9T0"/>
<gene>
    <name evidence="1" type="ORF">Vau01_075300</name>
</gene>